<feature type="region of interest" description="Disordered" evidence="1">
    <location>
        <begin position="30"/>
        <end position="60"/>
    </location>
</feature>
<gene>
    <name evidence="2" type="ORF">S12H4_06001</name>
</gene>
<evidence type="ECO:0000313" key="2">
    <source>
        <dbReference type="EMBL" id="GAI66875.1"/>
    </source>
</evidence>
<dbReference type="AlphaFoldDB" id="X1RUK4"/>
<reference evidence="2" key="1">
    <citation type="journal article" date="2014" name="Front. Microbiol.">
        <title>High frequency of phylogenetically diverse reductive dehalogenase-homologous genes in deep subseafloor sedimentary metagenomes.</title>
        <authorList>
            <person name="Kawai M."/>
            <person name="Futagami T."/>
            <person name="Toyoda A."/>
            <person name="Takaki Y."/>
            <person name="Nishi S."/>
            <person name="Hori S."/>
            <person name="Arai W."/>
            <person name="Tsubouchi T."/>
            <person name="Morono Y."/>
            <person name="Uchiyama I."/>
            <person name="Ito T."/>
            <person name="Fujiyama A."/>
            <person name="Inagaki F."/>
            <person name="Takami H."/>
        </authorList>
    </citation>
    <scope>NUCLEOTIDE SEQUENCE</scope>
    <source>
        <strain evidence="2">Expedition CK06-06</strain>
    </source>
</reference>
<organism evidence="2">
    <name type="scientific">marine sediment metagenome</name>
    <dbReference type="NCBI Taxonomy" id="412755"/>
    <lineage>
        <taxon>unclassified sequences</taxon>
        <taxon>metagenomes</taxon>
        <taxon>ecological metagenomes</taxon>
    </lineage>
</organism>
<evidence type="ECO:0000256" key="1">
    <source>
        <dbReference type="SAM" id="MobiDB-lite"/>
    </source>
</evidence>
<protein>
    <submittedName>
        <fullName evidence="2">Uncharacterized protein</fullName>
    </submittedName>
</protein>
<name>X1RUK4_9ZZZZ</name>
<dbReference type="EMBL" id="BARW01002053">
    <property type="protein sequence ID" value="GAI66875.1"/>
    <property type="molecule type" value="Genomic_DNA"/>
</dbReference>
<accession>X1RUK4</accession>
<comment type="caution">
    <text evidence="2">The sequence shown here is derived from an EMBL/GenBank/DDBJ whole genome shotgun (WGS) entry which is preliminary data.</text>
</comment>
<proteinExistence type="predicted"/>
<sequence length="60" mass="6504">MPEARYGINIASDACDRNCLIGNDLYDSGKTGDLNDVPTTNPTLKHDNRNLAGTGWLPEV</sequence>